<sequence length="112" mass="13158">MQELRGADFHTPNIDQTKPKTTTQNQHYKLQNDIFKPSLIGTFSTCDRKTKFLKICIHRKKKSKQKRDHVAIDAIHRLYCPVFDKETPGSYFACKHAGYILCDELRCSNRNW</sequence>
<proteinExistence type="predicted"/>
<evidence type="ECO:0000313" key="2">
    <source>
        <dbReference type="EMBL" id="CAI9736573.1"/>
    </source>
</evidence>
<feature type="compositionally biased region" description="Polar residues" evidence="1">
    <location>
        <begin position="13"/>
        <end position="25"/>
    </location>
</feature>
<keyword evidence="3" id="KW-1185">Reference proteome</keyword>
<dbReference type="AlphaFoldDB" id="A0AA36BM11"/>
<name>A0AA36BM11_OCTVU</name>
<dbReference type="Proteomes" id="UP001162480">
    <property type="component" value="Chromosome 19"/>
</dbReference>
<dbReference type="EMBL" id="OX597832">
    <property type="protein sequence ID" value="CAI9736573.1"/>
    <property type="molecule type" value="Genomic_DNA"/>
</dbReference>
<evidence type="ECO:0000256" key="1">
    <source>
        <dbReference type="SAM" id="MobiDB-lite"/>
    </source>
</evidence>
<accession>A0AA36BM11</accession>
<evidence type="ECO:0000313" key="3">
    <source>
        <dbReference type="Proteomes" id="UP001162480"/>
    </source>
</evidence>
<feature type="region of interest" description="Disordered" evidence="1">
    <location>
        <begin position="1"/>
        <end position="25"/>
    </location>
</feature>
<organism evidence="2 3">
    <name type="scientific">Octopus vulgaris</name>
    <name type="common">Common octopus</name>
    <dbReference type="NCBI Taxonomy" id="6645"/>
    <lineage>
        <taxon>Eukaryota</taxon>
        <taxon>Metazoa</taxon>
        <taxon>Spiralia</taxon>
        <taxon>Lophotrochozoa</taxon>
        <taxon>Mollusca</taxon>
        <taxon>Cephalopoda</taxon>
        <taxon>Coleoidea</taxon>
        <taxon>Octopodiformes</taxon>
        <taxon>Octopoda</taxon>
        <taxon>Incirrata</taxon>
        <taxon>Octopodidae</taxon>
        <taxon>Octopus</taxon>
    </lineage>
</organism>
<protein>
    <submittedName>
        <fullName evidence="2">Uncharacterized protein</fullName>
    </submittedName>
</protein>
<reference evidence="2" key="1">
    <citation type="submission" date="2023-08" db="EMBL/GenBank/DDBJ databases">
        <authorList>
            <person name="Alioto T."/>
            <person name="Alioto T."/>
            <person name="Gomez Garrido J."/>
        </authorList>
    </citation>
    <scope>NUCLEOTIDE SEQUENCE</scope>
</reference>
<gene>
    <name evidence="2" type="ORF">OCTVUL_1B022682</name>
</gene>